<keyword evidence="1" id="KW-0732">Signal</keyword>
<evidence type="ECO:0000313" key="3">
    <source>
        <dbReference type="EMBL" id="WIH96551.1"/>
    </source>
</evidence>
<dbReference type="EMBL" id="CP106831">
    <property type="protein sequence ID" value="WIH96551.1"/>
    <property type="molecule type" value="Genomic_DNA"/>
</dbReference>
<feature type="chain" id="PRO_5047431009" description="Lipocalin-like domain-containing protein" evidence="1">
    <location>
        <begin position="18"/>
        <end position="135"/>
    </location>
</feature>
<dbReference type="InterPro" id="IPR024311">
    <property type="entry name" value="Lipocalin-like"/>
</dbReference>
<evidence type="ECO:0000313" key="4">
    <source>
        <dbReference type="Proteomes" id="UP001223501"/>
    </source>
</evidence>
<dbReference type="Proteomes" id="UP001223501">
    <property type="component" value="Chromosome"/>
</dbReference>
<accession>A0ABY8V6K1</accession>
<feature type="domain" description="Lipocalin-like" evidence="2">
    <location>
        <begin position="36"/>
        <end position="116"/>
    </location>
</feature>
<feature type="signal peptide" evidence="1">
    <location>
        <begin position="1"/>
        <end position="17"/>
    </location>
</feature>
<sequence>MKRILLFYVMIISSALLFNCSKDDDSSIDNTSNQKLIGKWYFDDPKIVGLSTNNSFTFSKDKTVIYSYWSGGSANDFEKENGTYELKSDVLTMTFPKGVSLTYVQKVTFINDKKIEFTSTSNSNEQAFTGTYYKE</sequence>
<dbReference type="RefSeq" id="WP_284583101.1">
    <property type="nucleotide sequence ID" value="NZ_CP106831.1"/>
</dbReference>
<evidence type="ECO:0000259" key="2">
    <source>
        <dbReference type="Pfam" id="PF13648"/>
    </source>
</evidence>
<name>A0ABY8V6K1_9FLAO</name>
<keyword evidence="4" id="KW-1185">Reference proteome</keyword>
<protein>
    <recommendedName>
        <fullName evidence="2">Lipocalin-like domain-containing protein</fullName>
    </recommendedName>
</protein>
<proteinExistence type="predicted"/>
<gene>
    <name evidence="3" type="ORF">OBA43_09755</name>
</gene>
<organism evidence="3 4">
    <name type="scientific">Empedobacter falsenii</name>
    <dbReference type="NCBI Taxonomy" id="343874"/>
    <lineage>
        <taxon>Bacteria</taxon>
        <taxon>Pseudomonadati</taxon>
        <taxon>Bacteroidota</taxon>
        <taxon>Flavobacteriia</taxon>
        <taxon>Flavobacteriales</taxon>
        <taxon>Weeksellaceae</taxon>
        <taxon>Empedobacter</taxon>
    </lineage>
</organism>
<reference evidence="3 4" key="1">
    <citation type="submission" date="2022-09" db="EMBL/GenBank/DDBJ databases">
        <title>Whole genome sequencing analysis of tet(X)-positive Empedobacter falsenii YWS9-3.</title>
        <authorList>
            <person name="Chen C."/>
            <person name="Lv Y.-L."/>
        </authorList>
    </citation>
    <scope>NUCLEOTIDE SEQUENCE [LARGE SCALE GENOMIC DNA]</scope>
    <source>
        <strain evidence="3 4">YWS9-3_T</strain>
    </source>
</reference>
<dbReference type="Pfam" id="PF13648">
    <property type="entry name" value="Lipocalin_4"/>
    <property type="match status" value="1"/>
</dbReference>
<evidence type="ECO:0000256" key="1">
    <source>
        <dbReference type="SAM" id="SignalP"/>
    </source>
</evidence>